<evidence type="ECO:0000313" key="4">
    <source>
        <dbReference type="Proteomes" id="UP000011087"/>
    </source>
</evidence>
<dbReference type="HOGENOM" id="CLU_1263652_0_0_1"/>
<dbReference type="PaxDb" id="55529-EKX38535"/>
<dbReference type="SUPFAM" id="SSF143602">
    <property type="entry name" value="STIV B116-like"/>
    <property type="match status" value="1"/>
</dbReference>
<dbReference type="EnsemblProtists" id="EKX38535">
    <property type="protein sequence ID" value="EKX38535"/>
    <property type="gene ID" value="GUITHDRAFT_115310"/>
</dbReference>
<reference evidence="3" key="3">
    <citation type="submission" date="2016-03" db="UniProtKB">
        <authorList>
            <consortium name="EnsemblProtists"/>
        </authorList>
    </citation>
    <scope>IDENTIFICATION</scope>
</reference>
<dbReference type="InterPro" id="IPR037236">
    <property type="entry name" value="STIV_B116-like_sf"/>
</dbReference>
<name>L1IRS6_GUITC</name>
<keyword evidence="4" id="KW-1185">Reference proteome</keyword>
<organism evidence="2">
    <name type="scientific">Guillardia theta (strain CCMP2712)</name>
    <name type="common">Cryptophyte</name>
    <dbReference type="NCBI Taxonomy" id="905079"/>
    <lineage>
        <taxon>Eukaryota</taxon>
        <taxon>Cryptophyceae</taxon>
        <taxon>Pyrenomonadales</taxon>
        <taxon>Geminigeraceae</taxon>
        <taxon>Guillardia</taxon>
    </lineage>
</organism>
<evidence type="ECO:0000256" key="1">
    <source>
        <dbReference type="SAM" id="MobiDB-lite"/>
    </source>
</evidence>
<evidence type="ECO:0000313" key="2">
    <source>
        <dbReference type="EMBL" id="EKX38535.1"/>
    </source>
</evidence>
<accession>L1IRS6</accession>
<dbReference type="GeneID" id="17295267"/>
<protein>
    <submittedName>
        <fullName evidence="2 3">Uncharacterized protein</fullName>
    </submittedName>
</protein>
<feature type="region of interest" description="Disordered" evidence="1">
    <location>
        <begin position="1"/>
        <end position="33"/>
    </location>
</feature>
<dbReference type="AlphaFoldDB" id="L1IRS6"/>
<evidence type="ECO:0000313" key="3">
    <source>
        <dbReference type="EnsemblProtists" id="EKX38535"/>
    </source>
</evidence>
<reference evidence="2 4" key="1">
    <citation type="journal article" date="2012" name="Nature">
        <title>Algal genomes reveal evolutionary mosaicism and the fate of nucleomorphs.</title>
        <authorList>
            <consortium name="DOE Joint Genome Institute"/>
            <person name="Curtis B.A."/>
            <person name="Tanifuji G."/>
            <person name="Burki F."/>
            <person name="Gruber A."/>
            <person name="Irimia M."/>
            <person name="Maruyama S."/>
            <person name="Arias M.C."/>
            <person name="Ball S.G."/>
            <person name="Gile G.H."/>
            <person name="Hirakawa Y."/>
            <person name="Hopkins J.F."/>
            <person name="Kuo A."/>
            <person name="Rensing S.A."/>
            <person name="Schmutz J."/>
            <person name="Symeonidi A."/>
            <person name="Elias M."/>
            <person name="Eveleigh R.J."/>
            <person name="Herman E.K."/>
            <person name="Klute M.J."/>
            <person name="Nakayama T."/>
            <person name="Obornik M."/>
            <person name="Reyes-Prieto A."/>
            <person name="Armbrust E.V."/>
            <person name="Aves S.J."/>
            <person name="Beiko R.G."/>
            <person name="Coutinho P."/>
            <person name="Dacks J.B."/>
            <person name="Durnford D.G."/>
            <person name="Fast N.M."/>
            <person name="Green B.R."/>
            <person name="Grisdale C.J."/>
            <person name="Hempel F."/>
            <person name="Henrissat B."/>
            <person name="Hoppner M.P."/>
            <person name="Ishida K."/>
            <person name="Kim E."/>
            <person name="Koreny L."/>
            <person name="Kroth P.G."/>
            <person name="Liu Y."/>
            <person name="Malik S.B."/>
            <person name="Maier U.G."/>
            <person name="McRose D."/>
            <person name="Mock T."/>
            <person name="Neilson J.A."/>
            <person name="Onodera N.T."/>
            <person name="Poole A.M."/>
            <person name="Pritham E.J."/>
            <person name="Richards T.A."/>
            <person name="Rocap G."/>
            <person name="Roy S.W."/>
            <person name="Sarai C."/>
            <person name="Schaack S."/>
            <person name="Shirato S."/>
            <person name="Slamovits C.H."/>
            <person name="Spencer D.F."/>
            <person name="Suzuki S."/>
            <person name="Worden A.Z."/>
            <person name="Zauner S."/>
            <person name="Barry K."/>
            <person name="Bell C."/>
            <person name="Bharti A.K."/>
            <person name="Crow J.A."/>
            <person name="Grimwood J."/>
            <person name="Kramer R."/>
            <person name="Lindquist E."/>
            <person name="Lucas S."/>
            <person name="Salamov A."/>
            <person name="McFadden G.I."/>
            <person name="Lane C.E."/>
            <person name="Keeling P.J."/>
            <person name="Gray M.W."/>
            <person name="Grigoriev I.V."/>
            <person name="Archibald J.M."/>
        </authorList>
    </citation>
    <scope>NUCLEOTIDE SEQUENCE</scope>
    <source>
        <strain evidence="2 4">CCMP2712</strain>
    </source>
</reference>
<feature type="compositionally biased region" description="Acidic residues" evidence="1">
    <location>
        <begin position="13"/>
        <end position="30"/>
    </location>
</feature>
<sequence>MTYSNIDPKKEILDDEDEDEDEDEDRDEDEVKNLGSNLAECIRNGFKPENTTVEQYKAMGIEGARKDEYGNIVFAPPGLTLEEAYEKIEQGDKFIAGLGHEKIIEIVENLLNTNVRPYNRDPFEPLLRDGGLDTHPEDWGDFNEVDAFAQKLLEDNGFVYDADNDDWLPPKTEQEVQEQQELKRKILEMQGQEGPARPVRQLIDDTDPTTTYSVVQHER</sequence>
<feature type="region of interest" description="Disordered" evidence="1">
    <location>
        <begin position="189"/>
        <end position="219"/>
    </location>
</feature>
<feature type="compositionally biased region" description="Polar residues" evidence="1">
    <location>
        <begin position="208"/>
        <end position="219"/>
    </location>
</feature>
<dbReference type="RefSeq" id="XP_005825515.1">
    <property type="nucleotide sequence ID" value="XM_005825458.1"/>
</dbReference>
<proteinExistence type="predicted"/>
<reference evidence="4" key="2">
    <citation type="submission" date="2012-11" db="EMBL/GenBank/DDBJ databases">
        <authorList>
            <person name="Kuo A."/>
            <person name="Curtis B.A."/>
            <person name="Tanifuji G."/>
            <person name="Burki F."/>
            <person name="Gruber A."/>
            <person name="Irimia M."/>
            <person name="Maruyama S."/>
            <person name="Arias M.C."/>
            <person name="Ball S.G."/>
            <person name="Gile G.H."/>
            <person name="Hirakawa Y."/>
            <person name="Hopkins J.F."/>
            <person name="Rensing S.A."/>
            <person name="Schmutz J."/>
            <person name="Symeonidi A."/>
            <person name="Elias M."/>
            <person name="Eveleigh R.J."/>
            <person name="Herman E.K."/>
            <person name="Klute M.J."/>
            <person name="Nakayama T."/>
            <person name="Obornik M."/>
            <person name="Reyes-Prieto A."/>
            <person name="Armbrust E.V."/>
            <person name="Aves S.J."/>
            <person name="Beiko R.G."/>
            <person name="Coutinho P."/>
            <person name="Dacks J.B."/>
            <person name="Durnford D.G."/>
            <person name="Fast N.M."/>
            <person name="Green B.R."/>
            <person name="Grisdale C."/>
            <person name="Hempe F."/>
            <person name="Henrissat B."/>
            <person name="Hoppner M.P."/>
            <person name="Ishida K.-I."/>
            <person name="Kim E."/>
            <person name="Koreny L."/>
            <person name="Kroth P.G."/>
            <person name="Liu Y."/>
            <person name="Malik S.-B."/>
            <person name="Maier U.G."/>
            <person name="McRose D."/>
            <person name="Mock T."/>
            <person name="Neilson J.A."/>
            <person name="Onodera N.T."/>
            <person name="Poole A.M."/>
            <person name="Pritham E.J."/>
            <person name="Richards T.A."/>
            <person name="Rocap G."/>
            <person name="Roy S.W."/>
            <person name="Sarai C."/>
            <person name="Schaack S."/>
            <person name="Shirato S."/>
            <person name="Slamovits C.H."/>
            <person name="Spencer D.F."/>
            <person name="Suzuki S."/>
            <person name="Worden A.Z."/>
            <person name="Zauner S."/>
            <person name="Barry K."/>
            <person name="Bell C."/>
            <person name="Bharti A.K."/>
            <person name="Crow J.A."/>
            <person name="Grimwood J."/>
            <person name="Kramer R."/>
            <person name="Lindquist E."/>
            <person name="Lucas S."/>
            <person name="Salamov A."/>
            <person name="McFadden G.I."/>
            <person name="Lane C.E."/>
            <person name="Keeling P.J."/>
            <person name="Gray M.W."/>
            <person name="Grigoriev I.V."/>
            <person name="Archibald J.M."/>
        </authorList>
    </citation>
    <scope>NUCLEOTIDE SEQUENCE</scope>
    <source>
        <strain evidence="4">CCMP2712</strain>
    </source>
</reference>
<dbReference type="Proteomes" id="UP000011087">
    <property type="component" value="Unassembled WGS sequence"/>
</dbReference>
<dbReference type="EMBL" id="JH993047">
    <property type="protein sequence ID" value="EKX38535.1"/>
    <property type="molecule type" value="Genomic_DNA"/>
</dbReference>
<dbReference type="KEGG" id="gtt:GUITHDRAFT_115310"/>
<gene>
    <name evidence="2" type="ORF">GUITHDRAFT_115310</name>
</gene>